<accession>I0H2U9</accession>
<dbReference type="Proteomes" id="UP000007882">
    <property type="component" value="Chromosome"/>
</dbReference>
<keyword evidence="2" id="KW-1185">Reference proteome</keyword>
<dbReference type="KEGG" id="ams:AMIS_21160"/>
<name>I0H2U9_ACTM4</name>
<gene>
    <name evidence="1" type="ordered locus">AMIS_21160</name>
</gene>
<organism evidence="1 2">
    <name type="scientific">Actinoplanes missouriensis (strain ATCC 14538 / DSM 43046 / CBS 188.64 / JCM 3121 / NBRC 102363 / NCIMB 12654 / NRRL B-3342 / UNCC 431)</name>
    <dbReference type="NCBI Taxonomy" id="512565"/>
    <lineage>
        <taxon>Bacteria</taxon>
        <taxon>Bacillati</taxon>
        <taxon>Actinomycetota</taxon>
        <taxon>Actinomycetes</taxon>
        <taxon>Micromonosporales</taxon>
        <taxon>Micromonosporaceae</taxon>
        <taxon>Actinoplanes</taxon>
    </lineage>
</organism>
<reference evidence="1 2" key="1">
    <citation type="submission" date="2012-02" db="EMBL/GenBank/DDBJ databases">
        <title>Complete genome sequence of Actinoplanes missouriensis 431 (= NBRC 102363).</title>
        <authorList>
            <person name="Ohnishi Y."/>
            <person name="Ishikawa J."/>
            <person name="Sekine M."/>
            <person name="Hosoyama A."/>
            <person name="Harada T."/>
            <person name="Narita H."/>
            <person name="Hata T."/>
            <person name="Konno Y."/>
            <person name="Tutikane K."/>
            <person name="Fujita N."/>
            <person name="Horinouchi S."/>
            <person name="Hayakawa M."/>
        </authorList>
    </citation>
    <scope>NUCLEOTIDE SEQUENCE [LARGE SCALE GENOMIC DNA]</scope>
    <source>
        <strain evidence="2">ATCC 14538 / DSM 43046 / CBS 188.64 / JCM 3121 / NBRC 102363 / NCIMB 12654 / NRRL B-3342 / UNCC 431</strain>
    </source>
</reference>
<sequence length="104" mass="11432">MMRIFPGWREAGAAMRWARRQDGVQHTVRQFPLPGNPRGYTVHSWLAEAADMSVTIGHDSTDADFTARNSDARRDEIGMSAAETLDYLAQLGIVPLSVAEAVTS</sequence>
<dbReference type="AlphaFoldDB" id="I0H2U9"/>
<evidence type="ECO:0000313" key="1">
    <source>
        <dbReference type="EMBL" id="BAL87336.1"/>
    </source>
</evidence>
<dbReference type="STRING" id="512565.AMIS_21160"/>
<evidence type="ECO:0000313" key="2">
    <source>
        <dbReference type="Proteomes" id="UP000007882"/>
    </source>
</evidence>
<protein>
    <submittedName>
        <fullName evidence="1">Uncharacterized protein</fullName>
    </submittedName>
</protein>
<dbReference type="HOGENOM" id="CLU_2299686_0_0_11"/>
<dbReference type="EMBL" id="AP012319">
    <property type="protein sequence ID" value="BAL87336.1"/>
    <property type="molecule type" value="Genomic_DNA"/>
</dbReference>
<proteinExistence type="predicted"/>
<dbReference type="PATRIC" id="fig|512565.3.peg.2114"/>